<comment type="caution">
    <text evidence="1">The sequence shown here is derived from an EMBL/GenBank/DDBJ whole genome shotgun (WGS) entry which is preliminary data.</text>
</comment>
<evidence type="ECO:0000313" key="2">
    <source>
        <dbReference type="Proteomes" id="UP001253851"/>
    </source>
</evidence>
<gene>
    <name evidence="1" type="ORF">P7I34_05165</name>
</gene>
<reference evidence="1 2" key="1">
    <citation type="submission" date="2023-03" db="EMBL/GenBank/DDBJ databases">
        <authorList>
            <person name="Shen W."/>
            <person name="Cai J."/>
        </authorList>
    </citation>
    <scope>NUCLEOTIDE SEQUENCE [LARGE SCALE GENOMIC DNA]</scope>
    <source>
        <strain evidence="1 2">B516</strain>
    </source>
</reference>
<name>A0ABD5FIV3_ENTCA</name>
<evidence type="ECO:0000313" key="1">
    <source>
        <dbReference type="EMBL" id="MDT2982041.1"/>
    </source>
</evidence>
<dbReference type="RefSeq" id="WP_249641273.1">
    <property type="nucleotide sequence ID" value="NZ_CABGRH010000007.1"/>
</dbReference>
<proteinExistence type="predicted"/>
<protein>
    <submittedName>
        <fullName evidence="1">Uncharacterized protein</fullName>
    </submittedName>
</protein>
<dbReference type="Proteomes" id="UP001253851">
    <property type="component" value="Unassembled WGS sequence"/>
</dbReference>
<organism evidence="1 2">
    <name type="scientific">Enterococcus casseliflavus</name>
    <name type="common">Enterococcus flavescens</name>
    <dbReference type="NCBI Taxonomy" id="37734"/>
    <lineage>
        <taxon>Bacteria</taxon>
        <taxon>Bacillati</taxon>
        <taxon>Bacillota</taxon>
        <taxon>Bacilli</taxon>
        <taxon>Lactobacillales</taxon>
        <taxon>Enterococcaceae</taxon>
        <taxon>Enterococcus</taxon>
    </lineage>
</organism>
<accession>A0ABD5FIV3</accession>
<dbReference type="EMBL" id="JARQDZ010000002">
    <property type="protein sequence ID" value="MDT2982041.1"/>
    <property type="molecule type" value="Genomic_DNA"/>
</dbReference>
<sequence>MNKEGLVAVVSEYATFGDIQSLLITISETSAEDATTPNYISTLTISTDKKIKITTAPFYEQQMIMSEEMNSDSKSINTQEIESNFYLSKELNLFL</sequence>
<dbReference type="AlphaFoldDB" id="A0ABD5FIV3"/>